<dbReference type="PANTHER" id="PTHR24220">
    <property type="entry name" value="IMPORT ATP-BINDING PROTEIN"/>
    <property type="match status" value="1"/>
</dbReference>
<sequence>MTPVLRAAGLSAHTADGAVLLDGVDLELAAGAVLAVVGPSGAGKSTLGLALLGEANPGIGLAGSVRAGGTELLGHDPAGLRTARAGRVGHLPQHPGVVLDPVRRTGPVLDELAATAHGRGRAHRAARDTAVASALERAGLGAEPGLLRRFPHQLSGGQQQRMALAQTLVTGPGAVVLDEPTTGLDPVTRGAVLDRLCTLAGSGTALVLLTHDLDAIRRIAAAGPTVEVLELHGGRVVRRGPAGAPAEVTPARGRPAGVGAALLAVRGLTVRTGSGVTLLSDVDLTLERGRCLAVVGPSGAGKTTLGRALAGLVPHSGRVLVDGTEPGRGTVQYVHQDCRSAFLDHRSVLDQVARPAVLLRGSSHADAHTEALALLDRLGLPGETVARRPGGLSGGQLQRASVARALLARPSVLVADEPTSAQDGEHRRLLLDELGHARREDGLALVLVSHDPVTIADADRTLALADGRTTVPPEPVPAV</sequence>
<dbReference type="Gene3D" id="3.40.50.300">
    <property type="entry name" value="P-loop containing nucleotide triphosphate hydrolases"/>
    <property type="match status" value="2"/>
</dbReference>
<gene>
    <name evidence="4" type="ORF">ATL51_2824</name>
</gene>
<evidence type="ECO:0000313" key="4">
    <source>
        <dbReference type="EMBL" id="PKB31143.1"/>
    </source>
</evidence>
<comment type="caution">
    <text evidence="4">The sequence shown here is derived from an EMBL/GenBank/DDBJ whole genome shotgun (WGS) entry which is preliminary data.</text>
</comment>
<dbReference type="SUPFAM" id="SSF52540">
    <property type="entry name" value="P-loop containing nucleoside triphosphate hydrolases"/>
    <property type="match status" value="2"/>
</dbReference>
<dbReference type="InterPro" id="IPR017871">
    <property type="entry name" value="ABC_transporter-like_CS"/>
</dbReference>
<evidence type="ECO:0000256" key="1">
    <source>
        <dbReference type="ARBA" id="ARBA00022741"/>
    </source>
</evidence>
<dbReference type="GO" id="GO:0022857">
    <property type="term" value="F:transmembrane transporter activity"/>
    <property type="evidence" value="ECO:0007669"/>
    <property type="project" value="TreeGrafter"/>
</dbReference>
<dbReference type="AlphaFoldDB" id="A0AA44UPZ7"/>
<dbReference type="Pfam" id="PF00005">
    <property type="entry name" value="ABC_tran"/>
    <property type="match status" value="2"/>
</dbReference>
<dbReference type="PANTHER" id="PTHR24220:SF685">
    <property type="entry name" value="ABC TRANSPORTER RELATED"/>
    <property type="match status" value="1"/>
</dbReference>
<accession>A0AA44UPZ7</accession>
<organism evidence="4 5">
    <name type="scientific">Pseudonocardia alni</name>
    <name type="common">Amycolata alni</name>
    <dbReference type="NCBI Taxonomy" id="33907"/>
    <lineage>
        <taxon>Bacteria</taxon>
        <taxon>Bacillati</taxon>
        <taxon>Actinomycetota</taxon>
        <taxon>Actinomycetes</taxon>
        <taxon>Pseudonocardiales</taxon>
        <taxon>Pseudonocardiaceae</taxon>
        <taxon>Pseudonocardia</taxon>
    </lineage>
</organism>
<dbReference type="RefSeq" id="WP_100878822.1">
    <property type="nucleotide sequence ID" value="NZ_JBICSI010000001.1"/>
</dbReference>
<dbReference type="GO" id="GO:0005524">
    <property type="term" value="F:ATP binding"/>
    <property type="evidence" value="ECO:0007669"/>
    <property type="project" value="UniProtKB-KW"/>
</dbReference>
<dbReference type="GO" id="GO:0016887">
    <property type="term" value="F:ATP hydrolysis activity"/>
    <property type="evidence" value="ECO:0007669"/>
    <property type="project" value="InterPro"/>
</dbReference>
<keyword evidence="1" id="KW-0547">Nucleotide-binding</keyword>
<dbReference type="InterPro" id="IPR003439">
    <property type="entry name" value="ABC_transporter-like_ATP-bd"/>
</dbReference>
<dbReference type="GO" id="GO:0005886">
    <property type="term" value="C:plasma membrane"/>
    <property type="evidence" value="ECO:0007669"/>
    <property type="project" value="TreeGrafter"/>
</dbReference>
<keyword evidence="2 4" id="KW-0067">ATP-binding</keyword>
<dbReference type="Proteomes" id="UP000232453">
    <property type="component" value="Unassembled WGS sequence"/>
</dbReference>
<dbReference type="PROSITE" id="PS00211">
    <property type="entry name" value="ABC_TRANSPORTER_1"/>
    <property type="match status" value="2"/>
</dbReference>
<feature type="domain" description="ABC transporter" evidence="3">
    <location>
        <begin position="5"/>
        <end position="258"/>
    </location>
</feature>
<protein>
    <submittedName>
        <fullName evidence="4">Peptide/nickel transport system ATP-binding protein</fullName>
    </submittedName>
</protein>
<dbReference type="EMBL" id="PHUJ01000003">
    <property type="protein sequence ID" value="PKB31143.1"/>
    <property type="molecule type" value="Genomic_DNA"/>
</dbReference>
<dbReference type="SMART" id="SM00382">
    <property type="entry name" value="AAA"/>
    <property type="match status" value="2"/>
</dbReference>
<dbReference type="InterPro" id="IPR003593">
    <property type="entry name" value="AAA+_ATPase"/>
</dbReference>
<dbReference type="InterPro" id="IPR015854">
    <property type="entry name" value="ABC_transpr_LolD-like"/>
</dbReference>
<evidence type="ECO:0000259" key="3">
    <source>
        <dbReference type="PROSITE" id="PS50893"/>
    </source>
</evidence>
<name>A0AA44UPZ7_PSEA5</name>
<dbReference type="InterPro" id="IPR027417">
    <property type="entry name" value="P-loop_NTPase"/>
</dbReference>
<feature type="domain" description="ABC transporter" evidence="3">
    <location>
        <begin position="263"/>
        <end position="478"/>
    </location>
</feature>
<evidence type="ECO:0000313" key="5">
    <source>
        <dbReference type="Proteomes" id="UP000232453"/>
    </source>
</evidence>
<dbReference type="PROSITE" id="PS50893">
    <property type="entry name" value="ABC_TRANSPORTER_2"/>
    <property type="match status" value="2"/>
</dbReference>
<reference evidence="4 5" key="1">
    <citation type="submission" date="2017-11" db="EMBL/GenBank/DDBJ databases">
        <title>Sequencing the genomes of 1000 actinobacteria strains.</title>
        <authorList>
            <person name="Klenk H.-P."/>
        </authorList>
    </citation>
    <scope>NUCLEOTIDE SEQUENCE [LARGE SCALE GENOMIC DNA]</scope>
    <source>
        <strain evidence="4 5">DSM 44104</strain>
    </source>
</reference>
<proteinExistence type="predicted"/>
<evidence type="ECO:0000256" key="2">
    <source>
        <dbReference type="ARBA" id="ARBA00022840"/>
    </source>
</evidence>